<dbReference type="SUPFAM" id="SSF55008">
    <property type="entry name" value="HMA, heavy metal-associated domain"/>
    <property type="match status" value="1"/>
</dbReference>
<dbReference type="InterPro" id="IPR036163">
    <property type="entry name" value="HMA_dom_sf"/>
</dbReference>
<keyword evidence="9" id="KW-1185">Reference proteome</keyword>
<dbReference type="InterPro" id="IPR006121">
    <property type="entry name" value="HMA_dom"/>
</dbReference>
<evidence type="ECO:0000256" key="1">
    <source>
        <dbReference type="ARBA" id="ARBA00022481"/>
    </source>
</evidence>
<dbReference type="PANTHER" id="PTHR45868">
    <property type="entry name" value="HEAVY METAL-ASSOCIATED ISOPRENYLATED PLANT PROTEIN 33-RELATED"/>
    <property type="match status" value="1"/>
</dbReference>
<gene>
    <name evidence="8" type="ORF">LITE_LOCUS30512</name>
</gene>
<evidence type="ECO:0000256" key="5">
    <source>
        <dbReference type="ARBA" id="ARBA00024045"/>
    </source>
</evidence>
<feature type="compositionally biased region" description="Gly residues" evidence="6">
    <location>
        <begin position="114"/>
        <end position="124"/>
    </location>
</feature>
<dbReference type="PANTHER" id="PTHR45868:SF80">
    <property type="entry name" value="F15K9.8-RELATED"/>
    <property type="match status" value="1"/>
</dbReference>
<dbReference type="Gene3D" id="3.30.70.100">
    <property type="match status" value="1"/>
</dbReference>
<keyword evidence="2" id="KW-0479">Metal-binding</keyword>
<evidence type="ECO:0000256" key="6">
    <source>
        <dbReference type="SAM" id="MobiDB-lite"/>
    </source>
</evidence>
<dbReference type="PROSITE" id="PS50846">
    <property type="entry name" value="HMA_2"/>
    <property type="match status" value="1"/>
</dbReference>
<feature type="domain" description="HMA" evidence="7">
    <location>
        <begin position="1"/>
        <end position="64"/>
    </location>
</feature>
<dbReference type="Proteomes" id="UP001154282">
    <property type="component" value="Unassembled WGS sequence"/>
</dbReference>
<feature type="compositionally biased region" description="Low complexity" evidence="6">
    <location>
        <begin position="79"/>
        <end position="89"/>
    </location>
</feature>
<sequence>MQRTVLKVDIACVKCKKKLLKAVSAVQGVDRVEIDETKGTLTVTGSGDPYEVIVRARKTGKHVEVVSIGPPPPPPKPQPEGGQQQQQQPKKPDDKKAPAAGGGDDKKGGDQKKGGGGGGGGGGQPKEEKLGEQKGQLGWPIVHHQDPSNYPYYQQVVVVPMPTSYDPHYDNHKPLLLYHVERFF</sequence>
<evidence type="ECO:0000313" key="8">
    <source>
        <dbReference type="EMBL" id="CAI0450424.1"/>
    </source>
</evidence>
<feature type="compositionally biased region" description="Pro residues" evidence="6">
    <location>
        <begin position="69"/>
        <end position="78"/>
    </location>
</feature>
<dbReference type="Pfam" id="PF00403">
    <property type="entry name" value="HMA"/>
    <property type="match status" value="1"/>
</dbReference>
<dbReference type="EMBL" id="CAMGYJ010000007">
    <property type="protein sequence ID" value="CAI0450424.1"/>
    <property type="molecule type" value="Genomic_DNA"/>
</dbReference>
<evidence type="ECO:0000256" key="2">
    <source>
        <dbReference type="ARBA" id="ARBA00022723"/>
    </source>
</evidence>
<keyword evidence="1" id="KW-0488">Methylation</keyword>
<comment type="similarity">
    <text evidence="5">Belongs to the HIPP family.</text>
</comment>
<comment type="caution">
    <text evidence="8">The sequence shown here is derived from an EMBL/GenBank/DDBJ whole genome shotgun (WGS) entry which is preliminary data.</text>
</comment>
<keyword evidence="4" id="KW-0636">Prenylation</keyword>
<keyword evidence="3" id="KW-0449">Lipoprotein</keyword>
<proteinExistence type="inferred from homology"/>
<feature type="compositionally biased region" description="Basic and acidic residues" evidence="6">
    <location>
        <begin position="90"/>
        <end position="113"/>
    </location>
</feature>
<name>A0AAV0MVW6_9ROSI</name>
<protein>
    <recommendedName>
        <fullName evidence="7">HMA domain-containing protein</fullName>
    </recommendedName>
</protein>
<accession>A0AAV0MVW6</accession>
<evidence type="ECO:0000256" key="4">
    <source>
        <dbReference type="ARBA" id="ARBA00023289"/>
    </source>
</evidence>
<evidence type="ECO:0000256" key="3">
    <source>
        <dbReference type="ARBA" id="ARBA00023288"/>
    </source>
</evidence>
<feature type="region of interest" description="Disordered" evidence="6">
    <location>
        <begin position="61"/>
        <end position="132"/>
    </location>
</feature>
<reference evidence="8" key="1">
    <citation type="submission" date="2022-08" db="EMBL/GenBank/DDBJ databases">
        <authorList>
            <person name="Gutierrez-Valencia J."/>
        </authorList>
    </citation>
    <scope>NUCLEOTIDE SEQUENCE</scope>
</reference>
<evidence type="ECO:0000313" key="9">
    <source>
        <dbReference type="Proteomes" id="UP001154282"/>
    </source>
</evidence>
<dbReference type="GO" id="GO:0046872">
    <property type="term" value="F:metal ion binding"/>
    <property type="evidence" value="ECO:0007669"/>
    <property type="project" value="UniProtKB-KW"/>
</dbReference>
<organism evidence="8 9">
    <name type="scientific">Linum tenue</name>
    <dbReference type="NCBI Taxonomy" id="586396"/>
    <lineage>
        <taxon>Eukaryota</taxon>
        <taxon>Viridiplantae</taxon>
        <taxon>Streptophyta</taxon>
        <taxon>Embryophyta</taxon>
        <taxon>Tracheophyta</taxon>
        <taxon>Spermatophyta</taxon>
        <taxon>Magnoliopsida</taxon>
        <taxon>eudicotyledons</taxon>
        <taxon>Gunneridae</taxon>
        <taxon>Pentapetalae</taxon>
        <taxon>rosids</taxon>
        <taxon>fabids</taxon>
        <taxon>Malpighiales</taxon>
        <taxon>Linaceae</taxon>
        <taxon>Linum</taxon>
    </lineage>
</organism>
<evidence type="ECO:0000259" key="7">
    <source>
        <dbReference type="PROSITE" id="PS50846"/>
    </source>
</evidence>
<dbReference type="AlphaFoldDB" id="A0AAV0MVW6"/>